<dbReference type="Pfam" id="PF13689">
    <property type="entry name" value="DUF4154"/>
    <property type="match status" value="1"/>
</dbReference>
<proteinExistence type="predicted"/>
<organism evidence="1 2">
    <name type="scientific">Inquilinus ginsengisoli</name>
    <dbReference type="NCBI Taxonomy" id="363840"/>
    <lineage>
        <taxon>Bacteria</taxon>
        <taxon>Pseudomonadati</taxon>
        <taxon>Pseudomonadota</taxon>
        <taxon>Alphaproteobacteria</taxon>
        <taxon>Rhodospirillales</taxon>
        <taxon>Rhodospirillaceae</taxon>
        <taxon>Inquilinus</taxon>
    </lineage>
</organism>
<name>A0ABU1JR74_9PROT</name>
<dbReference type="InterPro" id="IPR025293">
    <property type="entry name" value="YfiR/HmsC-like"/>
</dbReference>
<comment type="caution">
    <text evidence="1">The sequence shown here is derived from an EMBL/GenBank/DDBJ whole genome shotgun (WGS) entry which is preliminary data.</text>
</comment>
<gene>
    <name evidence="1" type="ORF">E9232_003634</name>
</gene>
<reference evidence="1 2" key="1">
    <citation type="submission" date="2023-07" db="EMBL/GenBank/DDBJ databases">
        <title>Sorghum-associated microbial communities from plants grown in Nebraska, USA.</title>
        <authorList>
            <person name="Schachtman D."/>
        </authorList>
    </citation>
    <scope>NUCLEOTIDE SEQUENCE [LARGE SCALE GENOMIC DNA]</scope>
    <source>
        <strain evidence="1 2">584</strain>
    </source>
</reference>
<evidence type="ECO:0000313" key="2">
    <source>
        <dbReference type="Proteomes" id="UP001262410"/>
    </source>
</evidence>
<sequence length="197" mass="21131">MQIIGHGPAPGSGRSISARLRGFACLAATVLLTLAAPPAPARSPVPDADHAAAVEQEVLGILSYTRWPAEPPELRLCVVGSADYADDLLAGATQASGRPVRSRRLTPGDPRIGTECDVVYLGALGEAERRPLYAQLVDRPILSISERDASCTVGSMFCLQIEDTQIWFQVNLDSVARSRVRINPKVLQLGRRRTPAP</sequence>
<dbReference type="EMBL" id="JAVDPW010000006">
    <property type="protein sequence ID" value="MDR6291108.1"/>
    <property type="molecule type" value="Genomic_DNA"/>
</dbReference>
<evidence type="ECO:0000313" key="1">
    <source>
        <dbReference type="EMBL" id="MDR6291108.1"/>
    </source>
</evidence>
<keyword evidence="2" id="KW-1185">Reference proteome</keyword>
<dbReference type="Proteomes" id="UP001262410">
    <property type="component" value="Unassembled WGS sequence"/>
</dbReference>
<dbReference type="RefSeq" id="WP_309796075.1">
    <property type="nucleotide sequence ID" value="NZ_JAVDPW010000006.1"/>
</dbReference>
<evidence type="ECO:0008006" key="3">
    <source>
        <dbReference type="Google" id="ProtNLM"/>
    </source>
</evidence>
<accession>A0ABU1JR74</accession>
<protein>
    <recommendedName>
        <fullName evidence="3">YfiR family protein</fullName>
    </recommendedName>
</protein>